<organism evidence="2 3">
    <name type="scientific">Streptococcus porcinus</name>
    <dbReference type="NCBI Taxonomy" id="1340"/>
    <lineage>
        <taxon>Bacteria</taxon>
        <taxon>Bacillati</taxon>
        <taxon>Bacillota</taxon>
        <taxon>Bacilli</taxon>
        <taxon>Lactobacillales</taxon>
        <taxon>Streptococcaceae</taxon>
        <taxon>Streptococcus</taxon>
    </lineage>
</organism>
<dbReference type="InterPro" id="IPR038732">
    <property type="entry name" value="HpyO/CreE_NAD-binding"/>
</dbReference>
<dbReference type="PANTHER" id="PTHR40254">
    <property type="entry name" value="BLR0577 PROTEIN"/>
    <property type="match status" value="1"/>
</dbReference>
<gene>
    <name evidence="2" type="ORF">NCTC10924_00254</name>
</gene>
<dbReference type="PANTHER" id="PTHR40254:SF1">
    <property type="entry name" value="BLR0577 PROTEIN"/>
    <property type="match status" value="1"/>
</dbReference>
<dbReference type="SUPFAM" id="SSF51905">
    <property type="entry name" value="FAD/NAD(P)-binding domain"/>
    <property type="match status" value="1"/>
</dbReference>
<evidence type="ECO:0000313" key="2">
    <source>
        <dbReference type="EMBL" id="VTT41641.1"/>
    </source>
</evidence>
<sequence length="493" mass="55668">MKKKIAIIGMGVSGLAVLLAFSHLPQEELATLELVCFDDTQHFGRGIPFQKDDNSALINSPIDDISFDYHHMDDFVKWLTKNKLDTNHPYVSRSLYGQYMSDRAETLMKKLPVTRVYQKVDQLSFLPDSHEWQLVVNGQTFPDLFTEIHLACGQLPVLDPYKLQGQPNYIANPYPLKCLNLSLEEMAKPAISVIGTGLAAVDVIKWLLLKSSASIIAFSRSNYFPTVRIIKGPPIRWQFFTEQFLDKVINEVKPSFDLVQFEKLFLKELQALGFSDWEQVEEQFLAAGIKGIQLSLTYPEQLYALQQLASRVTDYFTDLWPLMPTADREAFQKTYGKAIINLRNPMPEESARVLLEAVEKKRLTVAKNISDIVSLEEDLVLKSKEKGEARVKTAINATGYHLVESNLKNASPLLQNLIDSKLCQIDTFGGLSILPETSQIISPQYGVIPTLFAHGALINGPIFQNNSTIKIQKMAERAILNRKSLLKSRKNSF</sequence>
<dbReference type="AlphaFoldDB" id="A0A4V0H103"/>
<dbReference type="InterPro" id="IPR036188">
    <property type="entry name" value="FAD/NAD-bd_sf"/>
</dbReference>
<dbReference type="OrthoDB" id="2211465at2"/>
<accession>A0A4V0H103</accession>
<evidence type="ECO:0000259" key="1">
    <source>
        <dbReference type="Pfam" id="PF13454"/>
    </source>
</evidence>
<dbReference type="Gene3D" id="3.50.50.60">
    <property type="entry name" value="FAD/NAD(P)-binding domain"/>
    <property type="match status" value="1"/>
</dbReference>
<reference evidence="2 3" key="1">
    <citation type="submission" date="2019-05" db="EMBL/GenBank/DDBJ databases">
        <authorList>
            <consortium name="Pathogen Informatics"/>
        </authorList>
    </citation>
    <scope>NUCLEOTIDE SEQUENCE [LARGE SCALE GENOMIC DNA]</scope>
    <source>
        <strain evidence="2 3">NCTC10924</strain>
    </source>
</reference>
<protein>
    <submittedName>
        <fullName evidence="2">Uncharacterized protein conserved in bacteria</fullName>
    </submittedName>
</protein>
<name>A0A4V0H103_STRPO</name>
<dbReference type="InterPro" id="IPR052189">
    <property type="entry name" value="L-asp_N-monooxygenase_NS-form"/>
</dbReference>
<dbReference type="EMBL" id="LR594052">
    <property type="protein sequence ID" value="VTT41641.1"/>
    <property type="molecule type" value="Genomic_DNA"/>
</dbReference>
<evidence type="ECO:0000313" key="3">
    <source>
        <dbReference type="Proteomes" id="UP000306241"/>
    </source>
</evidence>
<proteinExistence type="predicted"/>
<dbReference type="RefSeq" id="WP_093959171.1">
    <property type="nucleotide sequence ID" value="NZ_CP070237.1"/>
</dbReference>
<dbReference type="Proteomes" id="UP000306241">
    <property type="component" value="Chromosome"/>
</dbReference>
<feature type="domain" description="FAD-dependent urate hydroxylase HpyO/Asp monooxygenase CreE-like FAD/NAD(P)-binding" evidence="1">
    <location>
        <begin position="6"/>
        <end position="154"/>
    </location>
</feature>
<dbReference type="Pfam" id="PF13454">
    <property type="entry name" value="NAD_binding_9"/>
    <property type="match status" value="1"/>
</dbReference>